<sequence>MTVISCAKNMNPSLATDIKVFLLSRGVILTTNARGFVVASPTSPVASGLSSVEDPHLNRVDVHPGRFVFCSDTASTVGLTLRGNGTQYAATNAVYTRQVRFHALDELAFYGDKLLALSTTDTTLSRGLGPRSLILLLAPGMSVLLDLENPSPPPSAEESVMILRLYPSAGISSWMVQGFLYFRCVGDHPSRFLSGGDASNSYKFNNREEQDFGYDNMRVMIELPDEGIVYCRGVGDNHTNPEMACVLFDSEGNVRDRYAYLGKLGRWNDIVHLLLIAAFDKISTSIWNFPTSTLVISSPSLTFLILNSVGWRSPVRSPLCRVAMLAKRVSRLVTGRPIVLRSQQFVPSLGRVLGGALAQQVFVRGITTPSLPNFSSSAVAEHVANLPDRTEAFDSIVHKSPHEDIEIPDQTIWEVAAHQARVNGDKPAFVCGLTHRTVTFRELFTGARRLAASFAQEGIRKGNVVVLHSFNCIEYPMVVLALTGMGAVCSPASPLFVPNELAYQLTQSKASYLVTHKQLENVAVEAASMAGLTNSVTFTMGSTEETETHDLKSINDMAAQTEHDFFYERIDPNLKLMLPFSSGTTGNPKGVGLSAKNLLANALQVSHVEPDGENFLGLVPFFHIYGMMLIHLSILQSKSIVILPRFMPDTFLDALSTYKIRTAHIAPPAVLFLAHHPLVEEFDLSSTEFVVSGGAPIGKQVESLVHERLGLNVKQIYGMTELSPAVNYGEDHTRKPGSAGRLVPNTELRVRCMNTDRDLPPNQEGELMYRGPQVMLGYENNHEANQNIFTEDGFLRTGDIGYIDDDGFVFVIDRAKELIKYKGHQVAPGELEDVLNHHPAIADCCCVRGQNAQSEEIPKAFVVLQQPDSPNRPTPQDIVDYVAKHVAPFKKVREVQFIDAIPKNASGKMLRRQLQERENRFTSPKGRNGGVGKLQEAPCTACCVDVKSK</sequence>
<proteinExistence type="inferred from homology"/>
<evidence type="ECO:0000313" key="6">
    <source>
        <dbReference type="Proteomes" id="UP000697107"/>
    </source>
</evidence>
<accession>A0A8T1FT45</accession>
<dbReference type="GO" id="GO:0016405">
    <property type="term" value="F:CoA-ligase activity"/>
    <property type="evidence" value="ECO:0007669"/>
    <property type="project" value="TreeGrafter"/>
</dbReference>
<dbReference type="PANTHER" id="PTHR24096">
    <property type="entry name" value="LONG-CHAIN-FATTY-ACID--COA LIGASE"/>
    <property type="match status" value="1"/>
</dbReference>
<dbReference type="InterPro" id="IPR020845">
    <property type="entry name" value="AMP-binding_CS"/>
</dbReference>
<dbReference type="InterPro" id="IPR042099">
    <property type="entry name" value="ANL_N_sf"/>
</dbReference>
<dbReference type="Pfam" id="PF00501">
    <property type="entry name" value="AMP-binding"/>
    <property type="match status" value="1"/>
</dbReference>
<evidence type="ECO:0000259" key="4">
    <source>
        <dbReference type="Pfam" id="PF13193"/>
    </source>
</evidence>
<dbReference type="AlphaFoldDB" id="A0A8T1FT45"/>
<organism evidence="5 6">
    <name type="scientific">Phytophthora cactorum</name>
    <dbReference type="NCBI Taxonomy" id="29920"/>
    <lineage>
        <taxon>Eukaryota</taxon>
        <taxon>Sar</taxon>
        <taxon>Stramenopiles</taxon>
        <taxon>Oomycota</taxon>
        <taxon>Peronosporomycetes</taxon>
        <taxon>Peronosporales</taxon>
        <taxon>Peronosporaceae</taxon>
        <taxon>Phytophthora</taxon>
    </lineage>
</organism>
<dbReference type="VEuPathDB" id="FungiDB:PC110_g7320"/>
<dbReference type="InterPro" id="IPR025110">
    <property type="entry name" value="AMP-bd_C"/>
</dbReference>
<comment type="caution">
    <text evidence="5">The sequence shown here is derived from an EMBL/GenBank/DDBJ whole genome shotgun (WGS) entry which is preliminary data.</text>
</comment>
<dbReference type="CDD" id="cd05911">
    <property type="entry name" value="Firefly_Luc_like"/>
    <property type="match status" value="1"/>
</dbReference>
<dbReference type="Gene3D" id="3.30.300.30">
    <property type="match status" value="1"/>
</dbReference>
<evidence type="ECO:0000313" key="5">
    <source>
        <dbReference type="EMBL" id="KAG2978732.1"/>
    </source>
</evidence>
<feature type="domain" description="AMP-dependent synthetase/ligase" evidence="3">
    <location>
        <begin position="418"/>
        <end position="778"/>
    </location>
</feature>
<dbReference type="VEuPathDB" id="FungiDB:PC110_g7321"/>
<feature type="domain" description="AMP-binding enzyme C-terminal" evidence="4">
    <location>
        <begin position="830"/>
        <end position="908"/>
    </location>
</feature>
<reference evidence="5" key="1">
    <citation type="submission" date="2018-10" db="EMBL/GenBank/DDBJ databases">
        <title>Effector identification in a new, highly contiguous assembly of the strawberry crown rot pathogen Phytophthora cactorum.</title>
        <authorList>
            <person name="Armitage A.D."/>
            <person name="Nellist C.F."/>
            <person name="Bates H."/>
            <person name="Vickerstaff R.J."/>
            <person name="Harrison R.J."/>
        </authorList>
    </citation>
    <scope>NUCLEOTIDE SEQUENCE</scope>
    <source>
        <strain evidence="5">P415</strain>
    </source>
</reference>
<gene>
    <name evidence="5" type="ORF">PC118_g12113</name>
</gene>
<dbReference type="PANTHER" id="PTHR24096:SF149">
    <property type="entry name" value="AMP-BINDING DOMAIN-CONTAINING PROTEIN-RELATED"/>
    <property type="match status" value="1"/>
</dbReference>
<protein>
    <submittedName>
        <fullName evidence="5">Uncharacterized protein</fullName>
    </submittedName>
</protein>
<evidence type="ECO:0000256" key="1">
    <source>
        <dbReference type="ARBA" id="ARBA00006432"/>
    </source>
</evidence>
<dbReference type="InterPro" id="IPR000873">
    <property type="entry name" value="AMP-dep_synth/lig_dom"/>
</dbReference>
<dbReference type="Gene3D" id="3.40.50.12780">
    <property type="entry name" value="N-terminal domain of ligase-like"/>
    <property type="match status" value="1"/>
</dbReference>
<dbReference type="Pfam" id="PF13193">
    <property type="entry name" value="AMP-binding_C"/>
    <property type="match status" value="1"/>
</dbReference>
<keyword evidence="2" id="KW-0436">Ligase</keyword>
<dbReference type="SUPFAM" id="SSF56801">
    <property type="entry name" value="Acetyl-CoA synthetase-like"/>
    <property type="match status" value="1"/>
</dbReference>
<evidence type="ECO:0000256" key="2">
    <source>
        <dbReference type="ARBA" id="ARBA00022598"/>
    </source>
</evidence>
<comment type="similarity">
    <text evidence="1">Belongs to the ATP-dependent AMP-binding enzyme family.</text>
</comment>
<dbReference type="InterPro" id="IPR045851">
    <property type="entry name" value="AMP-bd_C_sf"/>
</dbReference>
<evidence type="ECO:0000259" key="3">
    <source>
        <dbReference type="Pfam" id="PF00501"/>
    </source>
</evidence>
<name>A0A8T1FT45_9STRA</name>
<dbReference type="Proteomes" id="UP000697107">
    <property type="component" value="Unassembled WGS sequence"/>
</dbReference>
<dbReference type="EMBL" id="RCML01000381">
    <property type="protein sequence ID" value="KAG2978732.1"/>
    <property type="molecule type" value="Genomic_DNA"/>
</dbReference>
<dbReference type="PROSITE" id="PS00455">
    <property type="entry name" value="AMP_BINDING"/>
    <property type="match status" value="1"/>
</dbReference>
<dbReference type="FunFam" id="3.30.300.30:FF:000007">
    <property type="entry name" value="4-coumarate--CoA ligase 2"/>
    <property type="match status" value="1"/>
</dbReference>